<proteinExistence type="predicted"/>
<dbReference type="Proteomes" id="UP000038010">
    <property type="component" value="Unassembled WGS sequence"/>
</dbReference>
<sequence>MDTQKPVATQYSMLGTKMRFTKHRLLLVGVCLSAWTAHFQERLVAKYLPASQLNIEGRGQGFILVEETSGSSKFEAALLIRSHRIRCRYYAAFRSTSKLPDQEAEIYNLPDRGTSSAYHYAEASGCINVKRESDEDQPRINNEPGTRPSALRSPPLFFPPPKNPLFKKSTPSQHTHEKGASAAVPALPQRRETRLPSFAQLFDSSSNDVDKAIAESSSAQHHNPQNVNVVNRRAHAAIQHPVVTGPPESSSPRPNATKRKASLADTMHCPPHKVACIGLDSASVDSASIEELNTAFARPIFLQGSSHLITDRPGRWPSTLAPTTPGETVSVETTSANPIIGSISPSASSPPHNQTAAADARKSSGGSVAVPASVPKQTEMRTEVIKINFLDADGATVRNSTWSQCGDPEMFWNNALTAYPLLTREDLERSVLNIAVKRGLMWFADFRIMKPVHEDFDRLSTEVEKHYWRMMRIAGEILSMHRHQGLTVNVSLV</sequence>
<feature type="region of interest" description="Disordered" evidence="1">
    <location>
        <begin position="239"/>
        <end position="260"/>
    </location>
</feature>
<evidence type="ECO:0000256" key="1">
    <source>
        <dbReference type="SAM" id="MobiDB-lite"/>
    </source>
</evidence>
<feature type="region of interest" description="Disordered" evidence="1">
    <location>
        <begin position="339"/>
        <end position="375"/>
    </location>
</feature>
<evidence type="ECO:0000313" key="2">
    <source>
        <dbReference type="EMBL" id="KPI46068.1"/>
    </source>
</evidence>
<dbReference type="EMBL" id="LFJN01000001">
    <property type="protein sequence ID" value="KPI46068.1"/>
    <property type="molecule type" value="Genomic_DNA"/>
</dbReference>
<name>A0A0N0NSB6_9EURO</name>
<feature type="region of interest" description="Disordered" evidence="1">
    <location>
        <begin position="130"/>
        <end position="189"/>
    </location>
</feature>
<dbReference type="RefSeq" id="XP_018006031.1">
    <property type="nucleotide sequence ID" value="XM_018144707.1"/>
</dbReference>
<dbReference type="GeneID" id="28736576"/>
<keyword evidence="3" id="KW-1185">Reference proteome</keyword>
<organism evidence="2 3">
    <name type="scientific">Cyphellophora attinorum</name>
    <dbReference type="NCBI Taxonomy" id="1664694"/>
    <lineage>
        <taxon>Eukaryota</taxon>
        <taxon>Fungi</taxon>
        <taxon>Dikarya</taxon>
        <taxon>Ascomycota</taxon>
        <taxon>Pezizomycotina</taxon>
        <taxon>Eurotiomycetes</taxon>
        <taxon>Chaetothyriomycetidae</taxon>
        <taxon>Chaetothyriales</taxon>
        <taxon>Cyphellophoraceae</taxon>
        <taxon>Cyphellophora</taxon>
    </lineage>
</organism>
<evidence type="ECO:0000313" key="3">
    <source>
        <dbReference type="Proteomes" id="UP000038010"/>
    </source>
</evidence>
<comment type="caution">
    <text evidence="2">The sequence shown here is derived from an EMBL/GenBank/DDBJ whole genome shotgun (WGS) entry which is preliminary data.</text>
</comment>
<feature type="compositionally biased region" description="Low complexity" evidence="1">
    <location>
        <begin position="363"/>
        <end position="375"/>
    </location>
</feature>
<feature type="compositionally biased region" description="Low complexity" evidence="1">
    <location>
        <begin position="339"/>
        <end position="351"/>
    </location>
</feature>
<accession>A0A0N0NSB6</accession>
<protein>
    <submittedName>
        <fullName evidence="2">Uncharacterized protein</fullName>
    </submittedName>
</protein>
<dbReference type="VEuPathDB" id="FungiDB:AB675_455"/>
<dbReference type="AlphaFoldDB" id="A0A0N0NSB6"/>
<gene>
    <name evidence="2" type="ORF">AB675_455</name>
</gene>
<reference evidence="2 3" key="1">
    <citation type="submission" date="2015-06" db="EMBL/GenBank/DDBJ databases">
        <title>Draft genome of the ant-associated black yeast Phialophora attae CBS 131958.</title>
        <authorList>
            <person name="Moreno L.F."/>
            <person name="Stielow B.J."/>
            <person name="de Hoog S."/>
            <person name="Vicente V.A."/>
            <person name="Weiss V.A."/>
            <person name="de Vries M."/>
            <person name="Cruz L.M."/>
            <person name="Souza E.M."/>
        </authorList>
    </citation>
    <scope>NUCLEOTIDE SEQUENCE [LARGE SCALE GENOMIC DNA]</scope>
    <source>
        <strain evidence="2 3">CBS 131958</strain>
    </source>
</reference>